<comment type="caution">
    <text evidence="1">The sequence shown here is derived from an EMBL/GenBank/DDBJ whole genome shotgun (WGS) entry which is preliminary data.</text>
</comment>
<evidence type="ECO:0000313" key="1">
    <source>
        <dbReference type="EMBL" id="KAL1267057.1"/>
    </source>
</evidence>
<dbReference type="Proteomes" id="UP001558613">
    <property type="component" value="Unassembled WGS sequence"/>
</dbReference>
<keyword evidence="2" id="KW-1185">Reference proteome</keyword>
<reference evidence="1 2" key="1">
    <citation type="submission" date="2023-09" db="EMBL/GenBank/DDBJ databases">
        <authorList>
            <person name="Wang M."/>
        </authorList>
    </citation>
    <scope>NUCLEOTIDE SEQUENCE [LARGE SCALE GENOMIC DNA]</scope>
    <source>
        <strain evidence="1">GT-2023</strain>
        <tissue evidence="1">Liver</tissue>
    </source>
</reference>
<name>A0ABR3MR05_9TELE</name>
<organism evidence="1 2">
    <name type="scientific">Cirrhinus molitorella</name>
    <name type="common">mud carp</name>
    <dbReference type="NCBI Taxonomy" id="172907"/>
    <lineage>
        <taxon>Eukaryota</taxon>
        <taxon>Metazoa</taxon>
        <taxon>Chordata</taxon>
        <taxon>Craniata</taxon>
        <taxon>Vertebrata</taxon>
        <taxon>Euteleostomi</taxon>
        <taxon>Actinopterygii</taxon>
        <taxon>Neopterygii</taxon>
        <taxon>Teleostei</taxon>
        <taxon>Ostariophysi</taxon>
        <taxon>Cypriniformes</taxon>
        <taxon>Cyprinidae</taxon>
        <taxon>Labeoninae</taxon>
        <taxon>Labeonini</taxon>
        <taxon>Cirrhinus</taxon>
    </lineage>
</organism>
<gene>
    <name evidence="1" type="ORF">QQF64_002732</name>
</gene>
<accession>A0ABR3MR05</accession>
<dbReference type="EMBL" id="JAYMGO010000010">
    <property type="protein sequence ID" value="KAL1267057.1"/>
    <property type="molecule type" value="Genomic_DNA"/>
</dbReference>
<proteinExistence type="predicted"/>
<evidence type="ECO:0000313" key="2">
    <source>
        <dbReference type="Proteomes" id="UP001558613"/>
    </source>
</evidence>
<protein>
    <submittedName>
        <fullName evidence="1">Uncharacterized protein</fullName>
    </submittedName>
</protein>
<sequence>MLPCRFAQKWRVNQTYAVIGCRSLTIYHHSLTPLNHYPHLARRPSFLDRSLVENSRGAGKKGPSEQHRVLIGRGKNAQETSAHCTGIVRLPCINSMS</sequence>